<dbReference type="RefSeq" id="WP_290317388.1">
    <property type="nucleotide sequence ID" value="NZ_JAUFPN010000148.1"/>
</dbReference>
<comment type="caution">
    <text evidence="3">The sequence shown here is derived from an EMBL/GenBank/DDBJ whole genome shotgun (WGS) entry which is preliminary data.</text>
</comment>
<dbReference type="InterPro" id="IPR018389">
    <property type="entry name" value="DctP_fam"/>
</dbReference>
<dbReference type="InterPro" id="IPR006311">
    <property type="entry name" value="TAT_signal"/>
</dbReference>
<dbReference type="Gene3D" id="3.40.190.10">
    <property type="entry name" value="Periplasmic binding protein-like II"/>
    <property type="match status" value="1"/>
</dbReference>
<organism evidence="3 4">
    <name type="scientific">Paeniroseomonas aquatica</name>
    <dbReference type="NCBI Taxonomy" id="373043"/>
    <lineage>
        <taxon>Bacteria</taxon>
        <taxon>Pseudomonadati</taxon>
        <taxon>Pseudomonadota</taxon>
        <taxon>Alphaproteobacteria</taxon>
        <taxon>Acetobacterales</taxon>
        <taxon>Acetobacteraceae</taxon>
        <taxon>Paeniroseomonas</taxon>
    </lineage>
</organism>
<dbReference type="PANTHER" id="PTHR33376">
    <property type="match status" value="1"/>
</dbReference>
<keyword evidence="1 2" id="KW-0732">Signal</keyword>
<evidence type="ECO:0000313" key="4">
    <source>
        <dbReference type="Proteomes" id="UP001529369"/>
    </source>
</evidence>
<accession>A0ABT8A7Z9</accession>
<dbReference type="Proteomes" id="UP001529369">
    <property type="component" value="Unassembled WGS sequence"/>
</dbReference>
<dbReference type="Pfam" id="PF03480">
    <property type="entry name" value="DctP"/>
    <property type="match status" value="1"/>
</dbReference>
<feature type="signal peptide" evidence="2">
    <location>
        <begin position="1"/>
        <end position="28"/>
    </location>
</feature>
<sequence length="365" mass="40454">MDRRLLLKGAAPAAALGLATPLATPALAQASRKVSWRLTSSFPRALDTLWGAATGFAKMVSEATDGDFSIRVFSPGEIVPALDARDATSKGSVESCFTASSYSVGIDPAFMFATVLLFGLNSRQQMAWLYEMGGIEKLNRLLYDKHDVLCFPLISTGAQMGGWFRKEIKSPEDLKGLKFRIGGLAGQVFQRLGAIPQQIAAGDIYPSLERGTIDAAEWIGPHDDEKLGLYKVAPYYYYPGWWEGTGILSLFVNKQKFAELPPAYRSILQTAAAATTSLGLARYDALNPPALRRLVAGGAQLRPFPQSVLDVCYDETQKMHEEYSRADPVYGEIFREMAAFRQDAYQWLQLSEYAFDSYQIRRLRR</sequence>
<evidence type="ECO:0000256" key="1">
    <source>
        <dbReference type="ARBA" id="ARBA00022729"/>
    </source>
</evidence>
<keyword evidence="4" id="KW-1185">Reference proteome</keyword>
<dbReference type="InterPro" id="IPR038404">
    <property type="entry name" value="TRAP_DctP_sf"/>
</dbReference>
<protein>
    <submittedName>
        <fullName evidence="3">ABC transporter substrate-binding protein</fullName>
    </submittedName>
</protein>
<reference evidence="4" key="1">
    <citation type="journal article" date="2019" name="Int. J. Syst. Evol. Microbiol.">
        <title>The Global Catalogue of Microorganisms (GCM) 10K type strain sequencing project: providing services to taxonomists for standard genome sequencing and annotation.</title>
        <authorList>
            <consortium name="The Broad Institute Genomics Platform"/>
            <consortium name="The Broad Institute Genome Sequencing Center for Infectious Disease"/>
            <person name="Wu L."/>
            <person name="Ma J."/>
        </authorList>
    </citation>
    <scope>NUCLEOTIDE SEQUENCE [LARGE SCALE GENOMIC DNA]</scope>
    <source>
        <strain evidence="4">CECT 7131</strain>
    </source>
</reference>
<dbReference type="EMBL" id="JAUFPN010000148">
    <property type="protein sequence ID" value="MDN3565546.1"/>
    <property type="molecule type" value="Genomic_DNA"/>
</dbReference>
<evidence type="ECO:0000256" key="2">
    <source>
        <dbReference type="SAM" id="SignalP"/>
    </source>
</evidence>
<dbReference type="PIRSF" id="PIRSF039026">
    <property type="entry name" value="SiaP"/>
    <property type="match status" value="1"/>
</dbReference>
<proteinExistence type="predicted"/>
<dbReference type="InterPro" id="IPR026289">
    <property type="entry name" value="SBP_TakP-like"/>
</dbReference>
<name>A0ABT8A7Z9_9PROT</name>
<gene>
    <name evidence="3" type="ORF">QWZ14_14355</name>
</gene>
<feature type="chain" id="PRO_5047256769" evidence="2">
    <location>
        <begin position="29"/>
        <end position="365"/>
    </location>
</feature>
<dbReference type="Gene3D" id="3.40.190.170">
    <property type="entry name" value="Bacterial extracellular solute-binding protein, family 7"/>
    <property type="match status" value="1"/>
</dbReference>
<dbReference type="PROSITE" id="PS51318">
    <property type="entry name" value="TAT"/>
    <property type="match status" value="1"/>
</dbReference>
<evidence type="ECO:0000313" key="3">
    <source>
        <dbReference type="EMBL" id="MDN3565546.1"/>
    </source>
</evidence>
<dbReference type="PANTHER" id="PTHR33376:SF5">
    <property type="entry name" value="EXTRACYTOPLASMIC SOLUTE RECEPTOR PROTEIN"/>
    <property type="match status" value="1"/>
</dbReference>